<dbReference type="GO" id="GO:0016829">
    <property type="term" value="F:lyase activity"/>
    <property type="evidence" value="ECO:0007669"/>
    <property type="project" value="UniProtKB-KW"/>
</dbReference>
<protein>
    <submittedName>
        <fullName evidence="8">Citrate lyase subunit beta / citryl-CoA lyase</fullName>
    </submittedName>
</protein>
<evidence type="ECO:0000256" key="6">
    <source>
        <dbReference type="PIRSR" id="PIRSR015582-2"/>
    </source>
</evidence>
<dbReference type="PANTHER" id="PTHR32308:SF0">
    <property type="entry name" value="HPCH_HPAI ALDOLASE_CITRATE LYASE DOMAIN-CONTAINING PROTEIN"/>
    <property type="match status" value="1"/>
</dbReference>
<dbReference type="SUPFAM" id="SSF51621">
    <property type="entry name" value="Phosphoenolpyruvate/pyruvate domain"/>
    <property type="match status" value="1"/>
</dbReference>
<feature type="binding site" evidence="5">
    <location>
        <position position="130"/>
    </location>
    <ligand>
        <name>substrate</name>
    </ligand>
</feature>
<dbReference type="STRING" id="560819.SAMN05428998_12649"/>
<evidence type="ECO:0000256" key="5">
    <source>
        <dbReference type="PIRSR" id="PIRSR015582-1"/>
    </source>
</evidence>
<keyword evidence="4 6" id="KW-0460">Magnesium</keyword>
<comment type="similarity">
    <text evidence="2">Belongs to the HpcH/HpaI aldolase family.</text>
</comment>
<feature type="binding site" evidence="6">
    <location>
        <position position="130"/>
    </location>
    <ligand>
        <name>Mg(2+)</name>
        <dbReference type="ChEBI" id="CHEBI:18420"/>
    </ligand>
</feature>
<feature type="domain" description="HpcH/HpaI aldolase/citrate lyase" evidence="7">
    <location>
        <begin position="4"/>
        <end position="231"/>
    </location>
</feature>
<feature type="binding site" evidence="5">
    <location>
        <position position="67"/>
    </location>
    <ligand>
        <name>substrate</name>
    </ligand>
</feature>
<dbReference type="PANTHER" id="PTHR32308">
    <property type="entry name" value="LYASE BETA SUBUNIT, PUTATIVE (AFU_ORTHOLOGUE AFUA_4G13030)-RELATED"/>
    <property type="match status" value="1"/>
</dbReference>
<keyword evidence="9" id="KW-1185">Reference proteome</keyword>
<dbReference type="Gene3D" id="3.20.20.60">
    <property type="entry name" value="Phosphoenolpyruvate-binding domains"/>
    <property type="match status" value="1"/>
</dbReference>
<comment type="cofactor">
    <cofactor evidence="1">
        <name>Mg(2+)</name>
        <dbReference type="ChEBI" id="CHEBI:18420"/>
    </cofactor>
</comment>
<dbReference type="EMBL" id="FWZX01000026">
    <property type="protein sequence ID" value="SMF65794.1"/>
    <property type="molecule type" value="Genomic_DNA"/>
</dbReference>
<dbReference type="AlphaFoldDB" id="A0A1Y6CPB3"/>
<reference evidence="8 9" key="1">
    <citation type="submission" date="2017-04" db="EMBL/GenBank/DDBJ databases">
        <authorList>
            <person name="Afonso C.L."/>
            <person name="Miller P.J."/>
            <person name="Scott M.A."/>
            <person name="Spackman E."/>
            <person name="Goraichik I."/>
            <person name="Dimitrov K.M."/>
            <person name="Suarez D.L."/>
            <person name="Swayne D.E."/>
        </authorList>
    </citation>
    <scope>NUCLEOTIDE SEQUENCE [LARGE SCALE GENOMIC DNA]</scope>
    <source>
        <strain evidence="8 9">USBA 355</strain>
    </source>
</reference>
<dbReference type="Pfam" id="PF03328">
    <property type="entry name" value="HpcH_HpaI"/>
    <property type="match status" value="1"/>
</dbReference>
<evidence type="ECO:0000313" key="9">
    <source>
        <dbReference type="Proteomes" id="UP000192917"/>
    </source>
</evidence>
<dbReference type="GO" id="GO:0000287">
    <property type="term" value="F:magnesium ion binding"/>
    <property type="evidence" value="ECO:0007669"/>
    <property type="project" value="TreeGrafter"/>
</dbReference>
<evidence type="ECO:0000313" key="8">
    <source>
        <dbReference type="EMBL" id="SMF65794.1"/>
    </source>
</evidence>
<dbReference type="GO" id="GO:0006107">
    <property type="term" value="P:oxaloacetate metabolic process"/>
    <property type="evidence" value="ECO:0007669"/>
    <property type="project" value="TreeGrafter"/>
</dbReference>
<sequence>MTLRSWLFVPGDSERKLEKAESAGADALILDLEDAVAPERKATAREAVRGFLDARPRAGRRTQLWVRVNPLGDTALSDLAAIMGGAPNGIMIPKTEGPADLLRLSHHLEAFEAAGGLPDGSTGILPVATETPVGTLRLSAFAEARLPRLAAMTWGAEDLSTAIGAATNRDPEGGWAFTYRWARSALLLAAKATGALALDTLYADFRDAEGLRRDSKRAAAEGFDGRIAIHPAQVEVINAAFAPSPEAVEQARRVVAAFQAAPSAGAVSLDGRMLDIPHLKQARNILARHDAVLARQ</sequence>
<dbReference type="RefSeq" id="WP_085125311.1">
    <property type="nucleotide sequence ID" value="NZ_FWZX01000026.1"/>
</dbReference>
<evidence type="ECO:0000259" key="7">
    <source>
        <dbReference type="Pfam" id="PF03328"/>
    </source>
</evidence>
<dbReference type="Proteomes" id="UP000192917">
    <property type="component" value="Unassembled WGS sequence"/>
</dbReference>
<evidence type="ECO:0000256" key="2">
    <source>
        <dbReference type="ARBA" id="ARBA00005568"/>
    </source>
</evidence>
<gene>
    <name evidence="8" type="ORF">SAMN05428998_12649</name>
</gene>
<evidence type="ECO:0000256" key="3">
    <source>
        <dbReference type="ARBA" id="ARBA00022723"/>
    </source>
</evidence>
<evidence type="ECO:0000256" key="4">
    <source>
        <dbReference type="ARBA" id="ARBA00022842"/>
    </source>
</evidence>
<dbReference type="InterPro" id="IPR011206">
    <property type="entry name" value="Citrate_lyase_beta/mcl1/mcl2"/>
</dbReference>
<organism evidence="8 9">
    <name type="scientific">Tistlia consotensis USBA 355</name>
    <dbReference type="NCBI Taxonomy" id="560819"/>
    <lineage>
        <taxon>Bacteria</taxon>
        <taxon>Pseudomonadati</taxon>
        <taxon>Pseudomonadota</taxon>
        <taxon>Alphaproteobacteria</taxon>
        <taxon>Rhodospirillales</taxon>
        <taxon>Rhodovibrionaceae</taxon>
        <taxon>Tistlia</taxon>
    </lineage>
</organism>
<proteinExistence type="inferred from homology"/>
<dbReference type="InterPro" id="IPR040442">
    <property type="entry name" value="Pyrv_kinase-like_dom_sf"/>
</dbReference>
<dbReference type="PIRSF" id="PIRSF015582">
    <property type="entry name" value="Cit_lyase_B"/>
    <property type="match status" value="1"/>
</dbReference>
<dbReference type="InterPro" id="IPR015813">
    <property type="entry name" value="Pyrv/PenolPyrv_kinase-like_dom"/>
</dbReference>
<keyword evidence="8" id="KW-0456">Lyase</keyword>
<name>A0A1Y6CPB3_9PROT</name>
<feature type="binding site" evidence="6">
    <location>
        <position position="158"/>
    </location>
    <ligand>
        <name>Mg(2+)</name>
        <dbReference type="ChEBI" id="CHEBI:18420"/>
    </ligand>
</feature>
<dbReference type="InterPro" id="IPR005000">
    <property type="entry name" value="Aldolase/citrate-lyase_domain"/>
</dbReference>
<evidence type="ECO:0000256" key="1">
    <source>
        <dbReference type="ARBA" id="ARBA00001946"/>
    </source>
</evidence>
<keyword evidence="3 6" id="KW-0479">Metal-binding</keyword>
<accession>A0A1Y6CPB3</accession>